<accession>A0ABV6MK44</accession>
<protein>
    <submittedName>
        <fullName evidence="1">DUF899 domain-containing protein</fullName>
    </submittedName>
</protein>
<dbReference type="RefSeq" id="WP_273939264.1">
    <property type="nucleotide sequence ID" value="NZ_CP097263.1"/>
</dbReference>
<proteinExistence type="predicted"/>
<sequence>MNVVEPEEWLAARKELEVREQELEAAREAVRTARRQLPVKRVDKPYVFRGADGEAGLLDLFDGRRQLIVYHFMFDPSWPQGCKWCSYLVDNIGHLSHLHVRDTSLVLMSRATIEQILPFRERMGWTFPWYSSHDTDFNTDFQATQDNMEQGGVSVFLRDGDTVYHTYSAFGESTDVLHTMDNYLDLTPSGRGDNMNWLRHHDRY</sequence>
<dbReference type="InterPro" id="IPR010296">
    <property type="entry name" value="DUF899_thioredox"/>
</dbReference>
<evidence type="ECO:0000313" key="2">
    <source>
        <dbReference type="Proteomes" id="UP001589810"/>
    </source>
</evidence>
<organism evidence="1 2">
    <name type="scientific">Kutzneria chonburiensis</name>
    <dbReference type="NCBI Taxonomy" id="1483604"/>
    <lineage>
        <taxon>Bacteria</taxon>
        <taxon>Bacillati</taxon>
        <taxon>Actinomycetota</taxon>
        <taxon>Actinomycetes</taxon>
        <taxon>Pseudonocardiales</taxon>
        <taxon>Pseudonocardiaceae</taxon>
        <taxon>Kutzneria</taxon>
    </lineage>
</organism>
<reference evidence="1 2" key="1">
    <citation type="submission" date="2024-09" db="EMBL/GenBank/DDBJ databases">
        <authorList>
            <person name="Sun Q."/>
            <person name="Mori K."/>
        </authorList>
    </citation>
    <scope>NUCLEOTIDE SEQUENCE [LARGE SCALE GENOMIC DNA]</scope>
    <source>
        <strain evidence="1 2">TBRC 1432</strain>
    </source>
</reference>
<keyword evidence="2" id="KW-1185">Reference proteome</keyword>
<gene>
    <name evidence="1" type="ORF">ACFFH7_03240</name>
</gene>
<dbReference type="EMBL" id="JBHLUD010000001">
    <property type="protein sequence ID" value="MFC0540477.1"/>
    <property type="molecule type" value="Genomic_DNA"/>
</dbReference>
<comment type="caution">
    <text evidence="1">The sequence shown here is derived from an EMBL/GenBank/DDBJ whole genome shotgun (WGS) entry which is preliminary data.</text>
</comment>
<evidence type="ECO:0000313" key="1">
    <source>
        <dbReference type="EMBL" id="MFC0540477.1"/>
    </source>
</evidence>
<name>A0ABV6MK44_9PSEU</name>
<dbReference type="Proteomes" id="UP001589810">
    <property type="component" value="Unassembled WGS sequence"/>
</dbReference>
<dbReference type="Pfam" id="PF05988">
    <property type="entry name" value="DUF899"/>
    <property type="match status" value="1"/>
</dbReference>